<evidence type="ECO:0008006" key="4">
    <source>
        <dbReference type="Google" id="ProtNLM"/>
    </source>
</evidence>
<dbReference type="RefSeq" id="WP_161678234.1">
    <property type="nucleotide sequence ID" value="NZ_JAABLP010000017.1"/>
</dbReference>
<feature type="non-terminal residue" evidence="2">
    <location>
        <position position="423"/>
    </location>
</feature>
<sequence>REYGRDAVITAGKVTAGTALPPYTFQYSGEAPGVKTHADGQAFEVPNVGDGVIALSYGDIGTDRSMHSVYLYGSEQTTNTSNRYFCNLVRGDTGEVTSQEAVSNCNDNGNGQIRGVDFRFLRSAAAQKKQVLYRYYREYDSCGRNDCGSPEYRIETLGNWSGSLYGFPNIVADFDGDGLDDGLMLPGNEKPVNSGNASVPVPTVATQHYTFATQKSWSNLPNKADARDVDGDGLADLYFKDGDRLVVRRSNGRDSFVEVINKPVSTFNRVAAVGDFNGDGLGDFLVSVDGVSRFRVWFNLGRDLADGGEFDLPLAYPSVDPSDAANKGPFLVVDADADGRDDIVAQRKEDGTRFHVYLNRTQGTTASIGGAGANFEFGGTLAFVEDRDFNGVPEIAASNRSDFVYEAKRQAVISARPDLLTLV</sequence>
<name>A0ABW9ZMI0_9HYPH</name>
<evidence type="ECO:0000313" key="3">
    <source>
        <dbReference type="Proteomes" id="UP000541347"/>
    </source>
</evidence>
<dbReference type="EMBL" id="JAABLP010000017">
    <property type="protein sequence ID" value="NBN66086.1"/>
    <property type="molecule type" value="Genomic_DNA"/>
</dbReference>
<gene>
    <name evidence="2" type="ORF">GWI71_20585</name>
</gene>
<evidence type="ECO:0000256" key="1">
    <source>
        <dbReference type="ARBA" id="ARBA00022729"/>
    </source>
</evidence>
<accession>A0ABW9ZMI0</accession>
<comment type="caution">
    <text evidence="2">The sequence shown here is derived from an EMBL/GenBank/DDBJ whole genome shotgun (WGS) entry which is preliminary data.</text>
</comment>
<keyword evidence="1" id="KW-0732">Signal</keyword>
<proteinExistence type="predicted"/>
<dbReference type="InterPro" id="IPR028994">
    <property type="entry name" value="Integrin_alpha_N"/>
</dbReference>
<dbReference type="PANTHER" id="PTHR46580:SF2">
    <property type="entry name" value="MAM DOMAIN-CONTAINING PROTEIN"/>
    <property type="match status" value="1"/>
</dbReference>
<dbReference type="SUPFAM" id="SSF69318">
    <property type="entry name" value="Integrin alpha N-terminal domain"/>
    <property type="match status" value="1"/>
</dbReference>
<dbReference type="InterPro" id="IPR013517">
    <property type="entry name" value="FG-GAP"/>
</dbReference>
<keyword evidence="3" id="KW-1185">Reference proteome</keyword>
<feature type="non-terminal residue" evidence="2">
    <location>
        <position position="1"/>
    </location>
</feature>
<dbReference type="PANTHER" id="PTHR46580">
    <property type="entry name" value="SENSOR KINASE-RELATED"/>
    <property type="match status" value="1"/>
</dbReference>
<reference evidence="2 3" key="1">
    <citation type="submission" date="2020-01" db="EMBL/GenBank/DDBJ databases">
        <authorList>
            <person name="Peng S.Y."/>
            <person name="Li J."/>
            <person name="Wang M."/>
            <person name="Wang L."/>
            <person name="Wang C.Q."/>
            <person name="Wang J.R."/>
        </authorList>
    </citation>
    <scope>NUCLEOTIDE SEQUENCE [LARGE SCALE GENOMIC DNA]</scope>
    <source>
        <strain evidence="2 3">XCT-34</strain>
    </source>
</reference>
<dbReference type="Pfam" id="PF13517">
    <property type="entry name" value="FG-GAP_3"/>
    <property type="match status" value="1"/>
</dbReference>
<protein>
    <recommendedName>
        <fullName evidence="4">VCBS repeat-containing protein</fullName>
    </recommendedName>
</protein>
<evidence type="ECO:0000313" key="2">
    <source>
        <dbReference type="EMBL" id="NBN66086.1"/>
    </source>
</evidence>
<organism evidence="2 3">
    <name type="scientific">Pannonibacter tanglangensis</name>
    <dbReference type="NCBI Taxonomy" id="2750084"/>
    <lineage>
        <taxon>Bacteria</taxon>
        <taxon>Pseudomonadati</taxon>
        <taxon>Pseudomonadota</taxon>
        <taxon>Alphaproteobacteria</taxon>
        <taxon>Hyphomicrobiales</taxon>
        <taxon>Stappiaceae</taxon>
        <taxon>Pannonibacter</taxon>
    </lineage>
</organism>
<dbReference type="Gene3D" id="2.130.10.130">
    <property type="entry name" value="Integrin alpha, N-terminal"/>
    <property type="match status" value="1"/>
</dbReference>
<dbReference type="Proteomes" id="UP000541347">
    <property type="component" value="Unassembled WGS sequence"/>
</dbReference>